<keyword evidence="1" id="KW-1133">Transmembrane helix</keyword>
<name>A0A7J5XDQ8_DISMA</name>
<evidence type="ECO:0000256" key="1">
    <source>
        <dbReference type="SAM" id="Phobius"/>
    </source>
</evidence>
<dbReference type="Proteomes" id="UP000518266">
    <property type="component" value="Unassembled WGS sequence"/>
</dbReference>
<protein>
    <submittedName>
        <fullName evidence="2">Uncharacterized protein</fullName>
    </submittedName>
</protein>
<dbReference type="OrthoDB" id="10561651at2759"/>
<keyword evidence="1" id="KW-0472">Membrane</keyword>
<comment type="caution">
    <text evidence="2">The sequence shown here is derived from an EMBL/GenBank/DDBJ whole genome shotgun (WGS) entry which is preliminary data.</text>
</comment>
<dbReference type="EMBL" id="JAAKFY010000026">
    <property type="protein sequence ID" value="KAF3834408.1"/>
    <property type="molecule type" value="Genomic_DNA"/>
</dbReference>
<feature type="transmembrane region" description="Helical" evidence="1">
    <location>
        <begin position="66"/>
        <end position="86"/>
    </location>
</feature>
<evidence type="ECO:0000313" key="3">
    <source>
        <dbReference type="Proteomes" id="UP000518266"/>
    </source>
</evidence>
<evidence type="ECO:0000313" key="2">
    <source>
        <dbReference type="EMBL" id="KAF3834408.1"/>
    </source>
</evidence>
<accession>A0A7J5XDQ8</accession>
<keyword evidence="3" id="KW-1185">Reference proteome</keyword>
<reference evidence="2 3" key="1">
    <citation type="submission" date="2020-03" db="EMBL/GenBank/DDBJ databases">
        <title>Dissostichus mawsoni Genome sequencing and assembly.</title>
        <authorList>
            <person name="Park H."/>
        </authorList>
    </citation>
    <scope>NUCLEOTIDE SEQUENCE [LARGE SCALE GENOMIC DNA]</scope>
    <source>
        <strain evidence="2">DM0001</strain>
        <tissue evidence="2">Muscle</tissue>
    </source>
</reference>
<sequence length="121" mass="13516">MLSLLDPTCCFNIHGVVVVVTQPCNVHIVVTALRSTGGPHQLTHSSSSACGGNTALHKLFFTFQTVFLFLRLLVLLLNFFFFFFFLPAEYHALSHADGDHQRLDDAVDQGELREVLLDQPE</sequence>
<organism evidence="2 3">
    <name type="scientific">Dissostichus mawsoni</name>
    <name type="common">Antarctic cod</name>
    <dbReference type="NCBI Taxonomy" id="36200"/>
    <lineage>
        <taxon>Eukaryota</taxon>
        <taxon>Metazoa</taxon>
        <taxon>Chordata</taxon>
        <taxon>Craniata</taxon>
        <taxon>Vertebrata</taxon>
        <taxon>Euteleostomi</taxon>
        <taxon>Actinopterygii</taxon>
        <taxon>Neopterygii</taxon>
        <taxon>Teleostei</taxon>
        <taxon>Neoteleostei</taxon>
        <taxon>Acanthomorphata</taxon>
        <taxon>Eupercaria</taxon>
        <taxon>Perciformes</taxon>
        <taxon>Notothenioidei</taxon>
        <taxon>Nototheniidae</taxon>
        <taxon>Dissostichus</taxon>
    </lineage>
</organism>
<proteinExistence type="predicted"/>
<keyword evidence="1" id="KW-0812">Transmembrane</keyword>
<gene>
    <name evidence="2" type="ORF">F7725_025612</name>
</gene>
<dbReference type="AlphaFoldDB" id="A0A7J5XDQ8"/>